<sequence length="76" mass="8983">MLQLLQCKSMKPFKQFILIILTLENIMCIFVQYNQNGLVFHDTQRQIQLIFVANQHKVLENKLKEMPSVSHLIENP</sequence>
<comment type="caution">
    <text evidence="1">The sequence shown here is derived from an EMBL/GenBank/DDBJ whole genome shotgun (WGS) entry which is preliminary data.</text>
</comment>
<name>A0A2G9GT50_9LAMI</name>
<dbReference type="AlphaFoldDB" id="A0A2G9GT50"/>
<protein>
    <submittedName>
        <fullName evidence="1">Uncharacterized protein</fullName>
    </submittedName>
</protein>
<evidence type="ECO:0000313" key="1">
    <source>
        <dbReference type="EMBL" id="PIN08428.1"/>
    </source>
</evidence>
<reference evidence="2" key="1">
    <citation type="journal article" date="2018" name="Gigascience">
        <title>Genome assembly of the Pink Ipe (Handroanthus impetiginosus, Bignoniaceae), a highly valued, ecologically keystone Neotropical timber forest tree.</title>
        <authorList>
            <person name="Silva-Junior O.B."/>
            <person name="Grattapaglia D."/>
            <person name="Novaes E."/>
            <person name="Collevatti R.G."/>
        </authorList>
    </citation>
    <scope>NUCLEOTIDE SEQUENCE [LARGE SCALE GENOMIC DNA]</scope>
    <source>
        <strain evidence="2">cv. UFG-1</strain>
    </source>
</reference>
<dbReference type="Proteomes" id="UP000231279">
    <property type="component" value="Unassembled WGS sequence"/>
</dbReference>
<keyword evidence="2" id="KW-1185">Reference proteome</keyword>
<evidence type="ECO:0000313" key="2">
    <source>
        <dbReference type="Proteomes" id="UP000231279"/>
    </source>
</evidence>
<dbReference type="EMBL" id="NKXS01003819">
    <property type="protein sequence ID" value="PIN08428.1"/>
    <property type="molecule type" value="Genomic_DNA"/>
</dbReference>
<organism evidence="1 2">
    <name type="scientific">Handroanthus impetiginosus</name>
    <dbReference type="NCBI Taxonomy" id="429701"/>
    <lineage>
        <taxon>Eukaryota</taxon>
        <taxon>Viridiplantae</taxon>
        <taxon>Streptophyta</taxon>
        <taxon>Embryophyta</taxon>
        <taxon>Tracheophyta</taxon>
        <taxon>Spermatophyta</taxon>
        <taxon>Magnoliopsida</taxon>
        <taxon>eudicotyledons</taxon>
        <taxon>Gunneridae</taxon>
        <taxon>Pentapetalae</taxon>
        <taxon>asterids</taxon>
        <taxon>lamiids</taxon>
        <taxon>Lamiales</taxon>
        <taxon>Bignoniaceae</taxon>
        <taxon>Crescentiina</taxon>
        <taxon>Tabebuia alliance</taxon>
        <taxon>Handroanthus</taxon>
    </lineage>
</organism>
<dbReference type="OrthoDB" id="415696at2759"/>
<proteinExistence type="predicted"/>
<accession>A0A2G9GT50</accession>
<gene>
    <name evidence="1" type="ORF">CDL12_18996</name>
</gene>